<evidence type="ECO:0000256" key="1">
    <source>
        <dbReference type="SAM" id="MobiDB-lite"/>
    </source>
</evidence>
<organism evidence="2 3">
    <name type="scientific">Sphaerotilus microaerophilus</name>
    <dbReference type="NCBI Taxonomy" id="2914710"/>
    <lineage>
        <taxon>Bacteria</taxon>
        <taxon>Pseudomonadati</taxon>
        <taxon>Pseudomonadota</taxon>
        <taxon>Betaproteobacteria</taxon>
        <taxon>Burkholderiales</taxon>
        <taxon>Sphaerotilaceae</taxon>
        <taxon>Sphaerotilus</taxon>
    </lineage>
</organism>
<keyword evidence="3" id="KW-1185">Reference proteome</keyword>
<dbReference type="InterPro" id="IPR027417">
    <property type="entry name" value="P-loop_NTPase"/>
</dbReference>
<dbReference type="SUPFAM" id="SSF52540">
    <property type="entry name" value="P-loop containing nucleoside triphosphate hydrolases"/>
    <property type="match status" value="1"/>
</dbReference>
<dbReference type="EMBL" id="AP025730">
    <property type="protein sequence ID" value="BDI05073.1"/>
    <property type="molecule type" value="Genomic_DNA"/>
</dbReference>
<dbReference type="Proteomes" id="UP001057498">
    <property type="component" value="Chromosome"/>
</dbReference>
<evidence type="ECO:0008006" key="4">
    <source>
        <dbReference type="Google" id="ProtNLM"/>
    </source>
</evidence>
<gene>
    <name evidence="2" type="ORF">CATMQ487_20430</name>
</gene>
<accession>A0ABM7YKZ8</accession>
<feature type="compositionally biased region" description="Pro residues" evidence="1">
    <location>
        <begin position="277"/>
        <end position="289"/>
    </location>
</feature>
<name>A0ABM7YKZ8_9BURK</name>
<proteinExistence type="predicted"/>
<evidence type="ECO:0000313" key="2">
    <source>
        <dbReference type="EMBL" id="BDI05073.1"/>
    </source>
</evidence>
<feature type="region of interest" description="Disordered" evidence="1">
    <location>
        <begin position="277"/>
        <end position="314"/>
    </location>
</feature>
<sequence>MPATALDPIDALQGQPWPAALWRADQLAQLATPTCPSGFAALDAELPGGGWPQGNLCELLLAGPGQGEWRLLAPALARLTRGEAASPGQTVVCIGAPPAGAGSWRSHGPGLATLGLALPQLLWVAVASPADGAWAAEQALRAGGVGAVIWWAWPAAGQHHGPHDSPQHRTQQGTQHSPGIGLDLRRLHLAAQAGRALLWVLRPQATAAQSSPASLRLACRIEAQAPGRLQVHLLKRRGPPREEPLSLDSTAALGAVLAHRLGQPLPQPRPASLPIPTIPAIPPAPTLPKEPPHARPVVVPAPAATPAGRPRALA</sequence>
<reference evidence="2" key="1">
    <citation type="submission" date="2022-04" db="EMBL/GenBank/DDBJ databases">
        <title>Whole genome sequence of Sphaerotilus sp. FB-5.</title>
        <authorList>
            <person name="Takeda M."/>
            <person name="Narihara S."/>
            <person name="Akimoto M."/>
            <person name="Akimoto R."/>
            <person name="Nishiyashiki S."/>
            <person name="Murakami T."/>
        </authorList>
    </citation>
    <scope>NUCLEOTIDE SEQUENCE</scope>
    <source>
        <strain evidence="2">FB-5</strain>
    </source>
</reference>
<feature type="compositionally biased region" description="Low complexity" evidence="1">
    <location>
        <begin position="295"/>
        <end position="314"/>
    </location>
</feature>
<dbReference type="Gene3D" id="3.40.50.300">
    <property type="entry name" value="P-loop containing nucleotide triphosphate hydrolases"/>
    <property type="match status" value="1"/>
</dbReference>
<dbReference type="RefSeq" id="WP_251973138.1">
    <property type="nucleotide sequence ID" value="NZ_AP025730.1"/>
</dbReference>
<protein>
    <recommendedName>
        <fullName evidence="4">Protein ImuA</fullName>
    </recommendedName>
</protein>
<evidence type="ECO:0000313" key="3">
    <source>
        <dbReference type="Proteomes" id="UP001057498"/>
    </source>
</evidence>
<feature type="compositionally biased region" description="Polar residues" evidence="1">
    <location>
        <begin position="168"/>
        <end position="177"/>
    </location>
</feature>
<feature type="region of interest" description="Disordered" evidence="1">
    <location>
        <begin position="157"/>
        <end position="178"/>
    </location>
</feature>